<dbReference type="InterPro" id="IPR036691">
    <property type="entry name" value="Endo/exonu/phosph_ase_sf"/>
</dbReference>
<dbReference type="Proteomes" id="UP000655225">
    <property type="component" value="Unassembled WGS sequence"/>
</dbReference>
<dbReference type="SUPFAM" id="SSF56219">
    <property type="entry name" value="DNase I-like"/>
    <property type="match status" value="1"/>
</dbReference>
<dbReference type="PANTHER" id="PTHR47128">
    <property type="match status" value="1"/>
</dbReference>
<dbReference type="OrthoDB" id="1001388at2759"/>
<sequence>MCKSDGNPKGLIGQYAVPILEEKSVWGTDAPTRIAHLDSKDITRLTFIALRNEKIDRKLLTSTGPWAWTTQEVITLCKRLAGQDANGTMVCVSVFKFIRQLTHFFEWTNVVAGRLAFSKVTNPSAMWESHLEDLTDDLQHQVRSSQPPLDQAPVPMADGSESAIEGNSEPPLSPTDFNSGPLLTGLVFPDSIVLNTSSTTIVCLFGPNQQGLSTLTSFPPQGLLAHKKLFPPLSSTGPIPQYQHMANGCLKRVLSRKRRGSSHIHHPYSTWAKKQKIHQIAIRFGSSVQYAESVMKRWQIKLQFEEMAVVNPIGTAGGLCVFWKAPWWVEVLHSTGHIIHLRVKDREGAQSWYLSLVYGPPVESERQRFWAELACSTPKDRDHLWLGDFNEVLFNFEKKGGIPKTPAQLEVLSGFVRAQGLLDLGFQGNPFSWTNKRVGRDNVRERLDRALCSVAWRLRFDSAMVSHLPMVGSDHCPLLVHLQP</sequence>
<evidence type="ECO:0000259" key="3">
    <source>
        <dbReference type="Pfam" id="PF03372"/>
    </source>
</evidence>
<evidence type="ECO:0000256" key="2">
    <source>
        <dbReference type="SAM" id="MobiDB-lite"/>
    </source>
</evidence>
<proteinExistence type="predicted"/>
<name>A0A834ZEW0_TETSI</name>
<evidence type="ECO:0000256" key="1">
    <source>
        <dbReference type="ARBA" id="ARBA00022531"/>
    </source>
</evidence>
<evidence type="ECO:0000313" key="5">
    <source>
        <dbReference type="Proteomes" id="UP000655225"/>
    </source>
</evidence>
<keyword evidence="1" id="KW-0602">Photosynthesis</keyword>
<gene>
    <name evidence="4" type="ORF">HHK36_010429</name>
</gene>
<feature type="region of interest" description="Disordered" evidence="2">
    <location>
        <begin position="141"/>
        <end position="175"/>
    </location>
</feature>
<evidence type="ECO:0000313" key="4">
    <source>
        <dbReference type="EMBL" id="KAF8405522.1"/>
    </source>
</evidence>
<comment type="caution">
    <text evidence="4">The sequence shown here is derived from an EMBL/GenBank/DDBJ whole genome shotgun (WGS) entry which is preliminary data.</text>
</comment>
<feature type="domain" description="Endonuclease/exonuclease/phosphatase" evidence="3">
    <location>
        <begin position="312"/>
        <end position="475"/>
    </location>
</feature>
<keyword evidence="5" id="KW-1185">Reference proteome</keyword>
<accession>A0A834ZEW0</accession>
<protein>
    <recommendedName>
        <fullName evidence="3">Endonuclease/exonuclease/phosphatase domain-containing protein</fullName>
    </recommendedName>
</protein>
<dbReference type="GO" id="GO:0015979">
    <property type="term" value="P:photosynthesis"/>
    <property type="evidence" value="ECO:0007669"/>
    <property type="project" value="UniProtKB-KW"/>
</dbReference>
<dbReference type="PANTHER" id="PTHR47128:SF2">
    <property type="entry name" value="PROTEIN HIGH CHLOROPHYLL FLUORESCENCE PHENOTYPE 244, CHLOROPLASTIC"/>
    <property type="match status" value="1"/>
</dbReference>
<dbReference type="InterPro" id="IPR005135">
    <property type="entry name" value="Endo/exonuclease/phosphatase"/>
</dbReference>
<dbReference type="Pfam" id="PF03372">
    <property type="entry name" value="Exo_endo_phos"/>
    <property type="match status" value="1"/>
</dbReference>
<dbReference type="Gene3D" id="3.60.10.10">
    <property type="entry name" value="Endonuclease/exonuclease/phosphatase"/>
    <property type="match status" value="1"/>
</dbReference>
<dbReference type="AlphaFoldDB" id="A0A834ZEW0"/>
<organism evidence="4 5">
    <name type="scientific">Tetracentron sinense</name>
    <name type="common">Spur-leaf</name>
    <dbReference type="NCBI Taxonomy" id="13715"/>
    <lineage>
        <taxon>Eukaryota</taxon>
        <taxon>Viridiplantae</taxon>
        <taxon>Streptophyta</taxon>
        <taxon>Embryophyta</taxon>
        <taxon>Tracheophyta</taxon>
        <taxon>Spermatophyta</taxon>
        <taxon>Magnoliopsida</taxon>
        <taxon>Trochodendrales</taxon>
        <taxon>Trochodendraceae</taxon>
        <taxon>Tetracentron</taxon>
    </lineage>
</organism>
<dbReference type="GO" id="GO:0003824">
    <property type="term" value="F:catalytic activity"/>
    <property type="evidence" value="ECO:0007669"/>
    <property type="project" value="InterPro"/>
</dbReference>
<reference evidence="4 5" key="1">
    <citation type="submission" date="2020-04" db="EMBL/GenBank/DDBJ databases">
        <title>Plant Genome Project.</title>
        <authorList>
            <person name="Zhang R.-G."/>
        </authorList>
    </citation>
    <scope>NUCLEOTIDE SEQUENCE [LARGE SCALE GENOMIC DNA]</scope>
    <source>
        <strain evidence="4">YNK0</strain>
        <tissue evidence="4">Leaf</tissue>
    </source>
</reference>
<dbReference type="InterPro" id="IPR044256">
    <property type="entry name" value="HCF244-like"/>
</dbReference>
<dbReference type="EMBL" id="JABCRI010000006">
    <property type="protein sequence ID" value="KAF8405522.1"/>
    <property type="molecule type" value="Genomic_DNA"/>
</dbReference>